<dbReference type="AlphaFoldDB" id="A0A1M5N0Y0"/>
<protein>
    <submittedName>
        <fullName evidence="2">Uncharacterized protein</fullName>
    </submittedName>
</protein>
<dbReference type="STRING" id="1070870.SAMN05444351_3372"/>
<feature type="transmembrane region" description="Helical" evidence="1">
    <location>
        <begin position="44"/>
        <end position="64"/>
    </location>
</feature>
<gene>
    <name evidence="2" type="ORF">SAMN05444351_3372</name>
</gene>
<evidence type="ECO:0000313" key="3">
    <source>
        <dbReference type="Proteomes" id="UP000184471"/>
    </source>
</evidence>
<keyword evidence="1" id="KW-0472">Membrane</keyword>
<dbReference type="RefSeq" id="WP_073421439.1">
    <property type="nucleotide sequence ID" value="NZ_FQVX01000003.1"/>
</dbReference>
<feature type="transmembrane region" description="Helical" evidence="1">
    <location>
        <begin position="70"/>
        <end position="90"/>
    </location>
</feature>
<dbReference type="OrthoDB" id="5194781at2"/>
<proteinExistence type="predicted"/>
<keyword evidence="1" id="KW-0812">Transmembrane</keyword>
<evidence type="ECO:0000256" key="1">
    <source>
        <dbReference type="SAM" id="Phobius"/>
    </source>
</evidence>
<organism evidence="2 3">
    <name type="scientific">Geodermatophilus nigrescens</name>
    <dbReference type="NCBI Taxonomy" id="1070870"/>
    <lineage>
        <taxon>Bacteria</taxon>
        <taxon>Bacillati</taxon>
        <taxon>Actinomycetota</taxon>
        <taxon>Actinomycetes</taxon>
        <taxon>Geodermatophilales</taxon>
        <taxon>Geodermatophilaceae</taxon>
        <taxon>Geodermatophilus</taxon>
    </lineage>
</organism>
<sequence>MPDYSEFPTTPTGWQERALAEDWQHHTASLLPVEEPPRRRRPDLVALVPGVAFVLLALTFLAGVTLPLEFLADGGLLWLLLVGAGVLLLVSELRKARRRR</sequence>
<accession>A0A1M5N0Y0</accession>
<keyword evidence="3" id="KW-1185">Reference proteome</keyword>
<dbReference type="EMBL" id="FQVX01000003">
    <property type="protein sequence ID" value="SHG83230.1"/>
    <property type="molecule type" value="Genomic_DNA"/>
</dbReference>
<keyword evidence="1" id="KW-1133">Transmembrane helix</keyword>
<dbReference type="Proteomes" id="UP000184471">
    <property type="component" value="Unassembled WGS sequence"/>
</dbReference>
<reference evidence="2 3" key="1">
    <citation type="submission" date="2016-11" db="EMBL/GenBank/DDBJ databases">
        <authorList>
            <person name="Jaros S."/>
            <person name="Januszkiewicz K."/>
            <person name="Wedrychowicz H."/>
        </authorList>
    </citation>
    <scope>NUCLEOTIDE SEQUENCE [LARGE SCALE GENOMIC DNA]</scope>
    <source>
        <strain evidence="2 3">DSM 45408</strain>
    </source>
</reference>
<name>A0A1M5N0Y0_9ACTN</name>
<evidence type="ECO:0000313" key="2">
    <source>
        <dbReference type="EMBL" id="SHG83230.1"/>
    </source>
</evidence>